<dbReference type="GO" id="GO:0006261">
    <property type="term" value="P:DNA-templated DNA replication"/>
    <property type="evidence" value="ECO:0007669"/>
    <property type="project" value="TreeGrafter"/>
</dbReference>
<dbReference type="NCBIfam" id="NF005972">
    <property type="entry name" value="PRK08058.1"/>
    <property type="match status" value="1"/>
</dbReference>
<dbReference type="EMBL" id="AZCN01000045">
    <property type="protein sequence ID" value="KRK15593.1"/>
    <property type="molecule type" value="Genomic_DNA"/>
</dbReference>
<evidence type="ECO:0000313" key="10">
    <source>
        <dbReference type="Proteomes" id="UP000051181"/>
    </source>
</evidence>
<dbReference type="GeneID" id="65916704"/>
<dbReference type="Pfam" id="PF13177">
    <property type="entry name" value="DNA_pol3_delta2"/>
    <property type="match status" value="1"/>
</dbReference>
<dbReference type="GO" id="GO:0003887">
    <property type="term" value="F:DNA-directed DNA polymerase activity"/>
    <property type="evidence" value="ECO:0007669"/>
    <property type="project" value="UniProtKB-KW"/>
</dbReference>
<feature type="domain" description="DNA polymerase III delta subunit C-terminal" evidence="8">
    <location>
        <begin position="236"/>
        <end position="313"/>
    </location>
</feature>
<dbReference type="Gene3D" id="3.40.50.300">
    <property type="entry name" value="P-loop containing nucleotide triphosphate hydrolases"/>
    <property type="match status" value="1"/>
</dbReference>
<keyword evidence="5" id="KW-0235">DNA replication</keyword>
<dbReference type="Pfam" id="PF09115">
    <property type="entry name" value="DNApol3-delta_C"/>
    <property type="match status" value="1"/>
</dbReference>
<protein>
    <recommendedName>
        <fullName evidence="2">DNA polymerase III subunit delta'</fullName>
        <ecNumber evidence="1">2.7.7.7</ecNumber>
    </recommendedName>
</protein>
<gene>
    <name evidence="9" type="ORF">FD22_GL001633</name>
</gene>
<dbReference type="GO" id="GO:0009360">
    <property type="term" value="C:DNA polymerase III complex"/>
    <property type="evidence" value="ECO:0007669"/>
    <property type="project" value="InterPro"/>
</dbReference>
<dbReference type="RefSeq" id="WP_010009519.1">
    <property type="nucleotide sequence ID" value="NZ_AZCN01000045.1"/>
</dbReference>
<evidence type="ECO:0000256" key="4">
    <source>
        <dbReference type="ARBA" id="ARBA00022695"/>
    </source>
</evidence>
<dbReference type="InterPro" id="IPR004622">
    <property type="entry name" value="DNA_pol_HolB"/>
</dbReference>
<evidence type="ECO:0000313" key="9">
    <source>
        <dbReference type="EMBL" id="KRK15593.1"/>
    </source>
</evidence>
<dbReference type="PATRIC" id="fig|913848.6.peg.1672"/>
<dbReference type="GO" id="GO:0008408">
    <property type="term" value="F:3'-5' exonuclease activity"/>
    <property type="evidence" value="ECO:0007669"/>
    <property type="project" value="InterPro"/>
</dbReference>
<proteinExistence type="predicted"/>
<organism evidence="9 10">
    <name type="scientific">Loigolactobacillus coryniformis subsp. coryniformis KCTC 3167 = DSM 20001</name>
    <dbReference type="NCBI Taxonomy" id="913848"/>
    <lineage>
        <taxon>Bacteria</taxon>
        <taxon>Bacillati</taxon>
        <taxon>Bacillota</taxon>
        <taxon>Bacilli</taxon>
        <taxon>Lactobacillales</taxon>
        <taxon>Lactobacillaceae</taxon>
        <taxon>Loigolactobacillus</taxon>
    </lineage>
</organism>
<dbReference type="Proteomes" id="UP000051181">
    <property type="component" value="Unassembled WGS sequence"/>
</dbReference>
<evidence type="ECO:0000256" key="2">
    <source>
        <dbReference type="ARBA" id="ARBA00014363"/>
    </source>
</evidence>
<keyword evidence="3" id="KW-0808">Transferase</keyword>
<comment type="catalytic activity">
    <reaction evidence="7">
        <text>DNA(n) + a 2'-deoxyribonucleoside 5'-triphosphate = DNA(n+1) + diphosphate</text>
        <dbReference type="Rhea" id="RHEA:22508"/>
        <dbReference type="Rhea" id="RHEA-COMP:17339"/>
        <dbReference type="Rhea" id="RHEA-COMP:17340"/>
        <dbReference type="ChEBI" id="CHEBI:33019"/>
        <dbReference type="ChEBI" id="CHEBI:61560"/>
        <dbReference type="ChEBI" id="CHEBI:173112"/>
        <dbReference type="EC" id="2.7.7.7"/>
    </reaction>
</comment>
<dbReference type="SUPFAM" id="SSF52540">
    <property type="entry name" value="P-loop containing nucleoside triphosphate hydrolases"/>
    <property type="match status" value="1"/>
</dbReference>
<reference evidence="9 10" key="1">
    <citation type="journal article" date="2015" name="Genome Announc.">
        <title>Expanding the biotechnology potential of lactobacilli through comparative genomics of 213 strains and associated genera.</title>
        <authorList>
            <person name="Sun Z."/>
            <person name="Harris H.M."/>
            <person name="McCann A."/>
            <person name="Guo C."/>
            <person name="Argimon S."/>
            <person name="Zhang W."/>
            <person name="Yang X."/>
            <person name="Jeffery I.B."/>
            <person name="Cooney J.C."/>
            <person name="Kagawa T.F."/>
            <person name="Liu W."/>
            <person name="Song Y."/>
            <person name="Salvetti E."/>
            <person name="Wrobel A."/>
            <person name="Rasinkangas P."/>
            <person name="Parkhill J."/>
            <person name="Rea M.C."/>
            <person name="O'Sullivan O."/>
            <person name="Ritari J."/>
            <person name="Douillard F.P."/>
            <person name="Paul Ross R."/>
            <person name="Yang R."/>
            <person name="Briner A.E."/>
            <person name="Felis G.E."/>
            <person name="de Vos W.M."/>
            <person name="Barrangou R."/>
            <person name="Klaenhammer T.R."/>
            <person name="Caufield P.W."/>
            <person name="Cui Y."/>
            <person name="Zhang H."/>
            <person name="O'Toole P.W."/>
        </authorList>
    </citation>
    <scope>NUCLEOTIDE SEQUENCE [LARGE SCALE GENOMIC DNA]</scope>
    <source>
        <strain evidence="9 10">DSM 20001</strain>
    </source>
</reference>
<evidence type="ECO:0000256" key="3">
    <source>
        <dbReference type="ARBA" id="ARBA00022679"/>
    </source>
</evidence>
<dbReference type="InterPro" id="IPR050238">
    <property type="entry name" value="DNA_Rep/Repair_Clamp_Loader"/>
</dbReference>
<accession>A0A0R1F0Y3</accession>
<evidence type="ECO:0000259" key="8">
    <source>
        <dbReference type="Pfam" id="PF09115"/>
    </source>
</evidence>
<dbReference type="AlphaFoldDB" id="A0A0R1F0Y3"/>
<evidence type="ECO:0000256" key="5">
    <source>
        <dbReference type="ARBA" id="ARBA00022705"/>
    </source>
</evidence>
<evidence type="ECO:0000256" key="1">
    <source>
        <dbReference type="ARBA" id="ARBA00012417"/>
    </source>
</evidence>
<name>A0A0R1F0Y3_9LACO</name>
<keyword evidence="6" id="KW-0239">DNA-directed DNA polymerase</keyword>
<dbReference type="EC" id="2.7.7.7" evidence="1"/>
<dbReference type="PANTHER" id="PTHR11669">
    <property type="entry name" value="REPLICATION FACTOR C / DNA POLYMERASE III GAMMA-TAU SUBUNIT"/>
    <property type="match status" value="1"/>
</dbReference>
<dbReference type="FunFam" id="3.40.50.300:FF:001255">
    <property type="entry name" value="DNA polymerase III subunit delta"/>
    <property type="match status" value="1"/>
</dbReference>
<dbReference type="eggNOG" id="COG0470">
    <property type="taxonomic scope" value="Bacteria"/>
</dbReference>
<dbReference type="InterPro" id="IPR027417">
    <property type="entry name" value="P-loop_NTPase"/>
</dbReference>
<dbReference type="PANTHER" id="PTHR11669:SF8">
    <property type="entry name" value="DNA POLYMERASE III SUBUNIT DELTA"/>
    <property type="match status" value="1"/>
</dbReference>
<keyword evidence="4" id="KW-0548">Nucleotidyltransferase</keyword>
<dbReference type="NCBIfam" id="TIGR00678">
    <property type="entry name" value="holB"/>
    <property type="match status" value="1"/>
</dbReference>
<dbReference type="InterPro" id="IPR015199">
    <property type="entry name" value="DNA_pol_III_delta_C"/>
</dbReference>
<dbReference type="GO" id="GO:0003677">
    <property type="term" value="F:DNA binding"/>
    <property type="evidence" value="ECO:0007669"/>
    <property type="project" value="InterPro"/>
</dbReference>
<evidence type="ECO:0000256" key="7">
    <source>
        <dbReference type="ARBA" id="ARBA00049244"/>
    </source>
</evidence>
<evidence type="ECO:0000256" key="6">
    <source>
        <dbReference type="ARBA" id="ARBA00022932"/>
    </source>
</evidence>
<comment type="caution">
    <text evidence="9">The sequence shown here is derived from an EMBL/GenBank/DDBJ whole genome shotgun (WGS) entry which is preliminary data.</text>
</comment>
<sequence>MTLTIETLQPRLVALFQSVIARQQLSQGYLFSGDTGTGKSELATWVALRLFCTHVVDGMPDGTCSECQRILSGNHPDVVKVAPEGQSLKIEQIRFLKQELTKSGMETNQRVFIIQDADKMTVSAANGLLKFLEEPAPQTYLILTTTVKNQILPTIISRLQIIEFNRLPRPQLIAQLTAAGINTVDAALLARLTNSLPTAQEWLASDWFEPLRQKVWQWFGHVQENNPLAFVDVQANLVPVAKERAIQNEVLALILLLLQDVLALHFGRDTELSFPGQRTQLSKWAENVTNQQLLTQMEAALAAQKYLTANVSFQNTLEHLTLQLLK</sequence>